<comment type="caution">
    <text evidence="1">The sequence shown here is derived from an EMBL/GenBank/DDBJ whole genome shotgun (WGS) entry which is preliminary data.</text>
</comment>
<evidence type="ECO:0000313" key="2">
    <source>
        <dbReference type="Proteomes" id="UP001172680"/>
    </source>
</evidence>
<dbReference type="Proteomes" id="UP001172680">
    <property type="component" value="Unassembled WGS sequence"/>
</dbReference>
<protein>
    <submittedName>
        <fullName evidence="1">Uncharacterized protein</fullName>
    </submittedName>
</protein>
<gene>
    <name evidence="1" type="ORF">H2199_000697</name>
</gene>
<proteinExistence type="predicted"/>
<evidence type="ECO:0000313" key="1">
    <source>
        <dbReference type="EMBL" id="KAJ9648784.1"/>
    </source>
</evidence>
<keyword evidence="2" id="KW-1185">Reference proteome</keyword>
<sequence length="419" mass="46392">MALALSALTIVFTCLTTTATHASPNAKILTQPSLKTFDLISTNICPPRVDQWSTIASALSSFITVTVPSLEPRAIAPLIQIPRKKTKDIDWAKAWWVQPASYGLVLFDVESLLVLICFWAKGWMDCRMNVSLIPLSRSPPPTPPLPIPREADDFITYRQLQRSLWRAEQYAEADTIITIITINPSPPHPHAWTRFSYPSPEADASSIRAQASNSSSSSSRSEAPLPPTPQGWHRYGAHAREYEWWRRGQRERLQQRQSESQRPGSGPRPRHTLGPNPLPRRPPAQPRRRGLTPREMDVEEGRVFRQVGLGMGADLGNGADIEPMEQTETWAENRIRDGAQTPMRDGAETEPRLGPGPEPKADFETHVEPKSEAECPIGAKSVEAEIGECAQGTFTVFESAAGDVGFVDSEPVVPHGEHV</sequence>
<name>A0ACC2ZMG7_9PEZI</name>
<dbReference type="EMBL" id="JAPDRP010000002">
    <property type="protein sequence ID" value="KAJ9648784.1"/>
    <property type="molecule type" value="Genomic_DNA"/>
</dbReference>
<accession>A0ACC2ZMG7</accession>
<organism evidence="1 2">
    <name type="scientific">Coniosporium tulheliwenetii</name>
    <dbReference type="NCBI Taxonomy" id="3383036"/>
    <lineage>
        <taxon>Eukaryota</taxon>
        <taxon>Fungi</taxon>
        <taxon>Dikarya</taxon>
        <taxon>Ascomycota</taxon>
        <taxon>Pezizomycotina</taxon>
        <taxon>Dothideomycetes</taxon>
        <taxon>Dothideomycetes incertae sedis</taxon>
        <taxon>Coniosporium</taxon>
    </lineage>
</organism>
<reference evidence="1" key="1">
    <citation type="submission" date="2022-10" db="EMBL/GenBank/DDBJ databases">
        <title>Culturing micro-colonial fungi from biological soil crusts in the Mojave desert and describing Neophaeococcomyces mojavensis, and introducing the new genera and species Taxawa tesnikishii.</title>
        <authorList>
            <person name="Kurbessoian T."/>
            <person name="Stajich J.E."/>
        </authorList>
    </citation>
    <scope>NUCLEOTIDE SEQUENCE</scope>
    <source>
        <strain evidence="1">JES_115</strain>
    </source>
</reference>